<keyword evidence="2" id="KW-1185">Reference proteome</keyword>
<evidence type="ECO:0000313" key="1">
    <source>
        <dbReference type="EMBL" id="KAF9334224.1"/>
    </source>
</evidence>
<dbReference type="EMBL" id="JAAAUY010000160">
    <property type="protein sequence ID" value="KAF9334224.1"/>
    <property type="molecule type" value="Genomic_DNA"/>
</dbReference>
<dbReference type="AlphaFoldDB" id="A0A9P5SSA0"/>
<name>A0A9P5SSA0_9FUNG</name>
<organism evidence="1 2">
    <name type="scientific">Podila minutissima</name>
    <dbReference type="NCBI Taxonomy" id="64525"/>
    <lineage>
        <taxon>Eukaryota</taxon>
        <taxon>Fungi</taxon>
        <taxon>Fungi incertae sedis</taxon>
        <taxon>Mucoromycota</taxon>
        <taxon>Mortierellomycotina</taxon>
        <taxon>Mortierellomycetes</taxon>
        <taxon>Mortierellales</taxon>
        <taxon>Mortierellaceae</taxon>
        <taxon>Podila</taxon>
    </lineage>
</organism>
<protein>
    <submittedName>
        <fullName evidence="1">Uncharacterized protein</fullName>
    </submittedName>
</protein>
<evidence type="ECO:0000313" key="2">
    <source>
        <dbReference type="Proteomes" id="UP000696485"/>
    </source>
</evidence>
<reference evidence="1" key="1">
    <citation type="journal article" date="2020" name="Fungal Divers.">
        <title>Resolving the Mortierellaceae phylogeny through synthesis of multi-gene phylogenetics and phylogenomics.</title>
        <authorList>
            <person name="Vandepol N."/>
            <person name="Liber J."/>
            <person name="Desiro A."/>
            <person name="Na H."/>
            <person name="Kennedy M."/>
            <person name="Barry K."/>
            <person name="Grigoriev I.V."/>
            <person name="Miller A.N."/>
            <person name="O'Donnell K."/>
            <person name="Stajich J.E."/>
            <person name="Bonito G."/>
        </authorList>
    </citation>
    <scope>NUCLEOTIDE SEQUENCE</scope>
    <source>
        <strain evidence="1">NVP1</strain>
    </source>
</reference>
<sequence>MRASNGHSSMDSMKTPPPSPALQELAELLDIIDSANRPSTSSTAADALVKFMKHNKARADIELSPRNLAIALKRSFLSMEATAVIYDLSSTEKRLNSGYHICSLALTCVHHIANLQEEDINRMLQEPLFIALASVVFDTSAFKHKDRQKSQAHKEWICKILELARTFVTMVVSQVAGRNQPEAIDTTIRVCNMLCKFAEDTRADYRCLNLNFSAITKLIPFCKSGSSVQLNFSAIISLLCRGVHKAIDTAMEATAQNTGPMPVKTALALTRFYAAQLPTVLKLLGSELAREDEESVECMNMVKITLSSLRSRVLSNRVLHKNHRTVLHDTTKTICNMEEQIVSALIGCTEITDDERYCLLCRLTSASGSRSVLGTLPPLSDKEWNLGRLYIALSILATVDEFSPSLQLQVYPVENTPDPSLLLTLLKSIKALGFPEFAPAFDSDADSEDDDTYLTVLSSLCLFAHLVQPRQFVKLQIDMTGLVLGHSELESSLGRDWWVCMSKELGQEFTVRQVITLMELLESFPVGQTSRTLASLMGNLIRNLSAASQAQIVLHIGLKLKEDSPTLLACFPFHCLTTQTLDELVIHCSEQWGIACDLMAADRLVVDAFYSSYGYIACIYATMSSHSQHSEAIEALKPKMLDWSCAQICGTPELLALVLNNRTDTNKVLYTVTHILSFLAVLQPLSTNDIIQVLDACVRLYDYQGDVPIELFILNFLESCSAIQATESEVLANLTTVVDSVYRILMANTRCAFAHAPLMQLVKAWVNTLMPDLVLRHVPKSMQQKSRIYREIENGKRINVRDPEHLWQAMDSRLKLLQLQQQQHHHQNASSTIRDVQRAAGTTVSPDECLAAIATAKRKLQVLFDDNKDPYALSTASPALKSVVAAEVLHLQRFVEDGSRGSTAMV</sequence>
<accession>A0A9P5SSA0</accession>
<comment type="caution">
    <text evidence="1">The sequence shown here is derived from an EMBL/GenBank/DDBJ whole genome shotgun (WGS) entry which is preliminary data.</text>
</comment>
<gene>
    <name evidence="1" type="ORF">BG006_002550</name>
</gene>
<proteinExistence type="predicted"/>
<dbReference type="Proteomes" id="UP000696485">
    <property type="component" value="Unassembled WGS sequence"/>
</dbReference>